<comment type="caution">
    <text evidence="1">The sequence shown here is derived from an EMBL/GenBank/DDBJ whole genome shotgun (WGS) entry which is preliminary data.</text>
</comment>
<reference evidence="1" key="1">
    <citation type="journal article" date="2014" name="Int. J. Syst. Evol. Microbiol.">
        <title>Complete genome sequence of Corynebacterium casei LMG S-19264T (=DSM 44701T), isolated from a smear-ripened cheese.</title>
        <authorList>
            <consortium name="US DOE Joint Genome Institute (JGI-PGF)"/>
            <person name="Walter F."/>
            <person name="Albersmeier A."/>
            <person name="Kalinowski J."/>
            <person name="Ruckert C."/>
        </authorList>
    </citation>
    <scope>NUCLEOTIDE SEQUENCE</scope>
    <source>
        <strain evidence="1">JCM 4637</strain>
    </source>
</reference>
<dbReference type="Proteomes" id="UP000638353">
    <property type="component" value="Unassembled WGS sequence"/>
</dbReference>
<proteinExistence type="predicted"/>
<protein>
    <recommendedName>
        <fullName evidence="3">HK97 gp10 family phage protein</fullName>
    </recommendedName>
</protein>
<evidence type="ECO:0000313" key="1">
    <source>
        <dbReference type="EMBL" id="GHD03389.1"/>
    </source>
</evidence>
<reference evidence="1" key="2">
    <citation type="submission" date="2020-09" db="EMBL/GenBank/DDBJ databases">
        <authorList>
            <person name="Sun Q."/>
            <person name="Ohkuma M."/>
        </authorList>
    </citation>
    <scope>NUCLEOTIDE SEQUENCE</scope>
    <source>
        <strain evidence="1">JCM 4637</strain>
    </source>
</reference>
<gene>
    <name evidence="1" type="ORF">GCM10010334_51090</name>
</gene>
<evidence type="ECO:0008006" key="3">
    <source>
        <dbReference type="Google" id="ProtNLM"/>
    </source>
</evidence>
<accession>A0A918X1M8</accession>
<dbReference type="AlphaFoldDB" id="A0A918X1M8"/>
<sequence length="135" mass="14964">MAATVVRVEGMREVRRALRRAGGNELLDQLKGEHQQLAATVMRAAAQLAPRRTGRMSASMRSSGTRTMATVRAGRASIPYAGVVHWGTPPGRRRRPMNISPNPWIAIAAQRTEPQWAAHYEQALRQLMRRVENGG</sequence>
<dbReference type="EMBL" id="BMVC01000010">
    <property type="protein sequence ID" value="GHD03389.1"/>
    <property type="molecule type" value="Genomic_DNA"/>
</dbReference>
<organism evidence="1 2">
    <name type="scientific">Streptomyces finlayi</name>
    <dbReference type="NCBI Taxonomy" id="67296"/>
    <lineage>
        <taxon>Bacteria</taxon>
        <taxon>Bacillati</taxon>
        <taxon>Actinomycetota</taxon>
        <taxon>Actinomycetes</taxon>
        <taxon>Kitasatosporales</taxon>
        <taxon>Streptomycetaceae</taxon>
        <taxon>Streptomyces</taxon>
    </lineage>
</organism>
<evidence type="ECO:0000313" key="2">
    <source>
        <dbReference type="Proteomes" id="UP000638353"/>
    </source>
</evidence>
<name>A0A918X1M8_9ACTN</name>